<gene>
    <name evidence="1" type="ORF">CCAP1982_LOCUS9436</name>
</gene>
<dbReference type="AlphaFoldDB" id="A0A811UV83"/>
<dbReference type="EMBL" id="CAJHJT010000023">
    <property type="protein sequence ID" value="CAD7000963.1"/>
    <property type="molecule type" value="Genomic_DNA"/>
</dbReference>
<organism evidence="1 2">
    <name type="scientific">Ceratitis capitata</name>
    <name type="common">Mediterranean fruit fly</name>
    <name type="synonym">Tephritis capitata</name>
    <dbReference type="NCBI Taxonomy" id="7213"/>
    <lineage>
        <taxon>Eukaryota</taxon>
        <taxon>Metazoa</taxon>
        <taxon>Ecdysozoa</taxon>
        <taxon>Arthropoda</taxon>
        <taxon>Hexapoda</taxon>
        <taxon>Insecta</taxon>
        <taxon>Pterygota</taxon>
        <taxon>Neoptera</taxon>
        <taxon>Endopterygota</taxon>
        <taxon>Diptera</taxon>
        <taxon>Brachycera</taxon>
        <taxon>Muscomorpha</taxon>
        <taxon>Tephritoidea</taxon>
        <taxon>Tephritidae</taxon>
        <taxon>Ceratitis</taxon>
        <taxon>Ceratitis</taxon>
    </lineage>
</organism>
<evidence type="ECO:0000313" key="2">
    <source>
        <dbReference type="Proteomes" id="UP000606786"/>
    </source>
</evidence>
<comment type="caution">
    <text evidence="1">The sequence shown here is derived from an EMBL/GenBank/DDBJ whole genome shotgun (WGS) entry which is preliminary data.</text>
</comment>
<dbReference type="Proteomes" id="UP000606786">
    <property type="component" value="Unassembled WGS sequence"/>
</dbReference>
<sequence length="185" mass="21221">MTEKRSKRVGVQNTDPSSSLLTYTTLIRLLPNLSHCTIHFYFPLLSANWRDQVQRGPSKPGLFNGMEVFRFLYFPRRHRKLSKLEYSYPSGPYDLVNDDSSDVVIVHARSIYGLDGNDKRLVEFGFRSSRKDFTFHLSTQSKVVPVGKSDSPLDFKADIIIGVDDGSKIDEVIYYFKSDVRAESR</sequence>
<name>A0A811UV83_CERCA</name>
<proteinExistence type="predicted"/>
<protein>
    <submittedName>
        <fullName evidence="1">(Mediterranean fruit fly) hypothetical protein</fullName>
    </submittedName>
</protein>
<accession>A0A811UV83</accession>
<evidence type="ECO:0000313" key="1">
    <source>
        <dbReference type="EMBL" id="CAD7000963.1"/>
    </source>
</evidence>
<keyword evidence="2" id="KW-1185">Reference proteome</keyword>
<reference evidence="1" key="1">
    <citation type="submission" date="2020-11" db="EMBL/GenBank/DDBJ databases">
        <authorList>
            <person name="Whitehead M."/>
        </authorList>
    </citation>
    <scope>NUCLEOTIDE SEQUENCE</scope>
    <source>
        <strain evidence="1">EGII</strain>
    </source>
</reference>